<comment type="subcellular location">
    <subcellularLocation>
        <location evidence="1">Cell inner membrane</location>
        <topology evidence="1">Multi-pass membrane protein</topology>
    </subcellularLocation>
</comment>
<keyword evidence="5" id="KW-1185">Reference proteome</keyword>
<dbReference type="PANTHER" id="PTHR43702">
    <property type="entry name" value="L-FUCOSE-PROTON SYMPORTER"/>
    <property type="match status" value="1"/>
</dbReference>
<feature type="transmembrane region" description="Helical" evidence="3">
    <location>
        <begin position="487"/>
        <end position="503"/>
    </location>
</feature>
<feature type="transmembrane region" description="Helical" evidence="3">
    <location>
        <begin position="57"/>
        <end position="74"/>
    </location>
</feature>
<feature type="transmembrane region" description="Helical" evidence="3">
    <location>
        <begin position="378"/>
        <end position="399"/>
    </location>
</feature>
<dbReference type="SUPFAM" id="SSF103473">
    <property type="entry name" value="MFS general substrate transporter"/>
    <property type="match status" value="1"/>
</dbReference>
<keyword evidence="3" id="KW-0472">Membrane</keyword>
<feature type="transmembrane region" description="Helical" evidence="3">
    <location>
        <begin position="86"/>
        <end position="107"/>
    </location>
</feature>
<dbReference type="AlphaFoldDB" id="A0A8J6TXL8"/>
<accession>A0A8J6TXL8</accession>
<name>A0A8J6TXL8_9FLAO</name>
<keyword evidence="2" id="KW-1003">Cell membrane</keyword>
<feature type="transmembrane region" description="Helical" evidence="3">
    <location>
        <begin position="405"/>
        <end position="421"/>
    </location>
</feature>
<proteinExistence type="predicted"/>
<feature type="transmembrane region" description="Helical" evidence="3">
    <location>
        <begin position="196"/>
        <end position="215"/>
    </location>
</feature>
<dbReference type="EMBL" id="JACVEL010000005">
    <property type="protein sequence ID" value="MBC9812701.1"/>
    <property type="molecule type" value="Genomic_DNA"/>
</dbReference>
<dbReference type="InterPro" id="IPR036259">
    <property type="entry name" value="MFS_trans_sf"/>
</dbReference>
<feature type="transmembrane region" description="Helical" evidence="3">
    <location>
        <begin position="428"/>
        <end position="445"/>
    </location>
</feature>
<dbReference type="Gene3D" id="1.20.1250.20">
    <property type="entry name" value="MFS general substrate transporter like domains"/>
    <property type="match status" value="3"/>
</dbReference>
<keyword evidence="3" id="KW-1133">Transmembrane helix</keyword>
<evidence type="ECO:0000313" key="4">
    <source>
        <dbReference type="EMBL" id="MBC9812701.1"/>
    </source>
</evidence>
<feature type="transmembrane region" description="Helical" evidence="3">
    <location>
        <begin position="509"/>
        <end position="533"/>
    </location>
</feature>
<comment type="caution">
    <text evidence="4">The sequence shown here is derived from an EMBL/GenBank/DDBJ whole genome shotgun (WGS) entry which is preliminary data.</text>
</comment>
<feature type="transmembrane region" description="Helical" evidence="3">
    <location>
        <begin position="314"/>
        <end position="332"/>
    </location>
</feature>
<feature type="transmembrane region" description="Helical" evidence="3">
    <location>
        <begin position="16"/>
        <end position="37"/>
    </location>
</feature>
<sequence>MNQLVNESNQHTNNGALTTLTTVFFFWGFIASGNTVFIPFCKEYFGLDQFQSQLVDFAFYGAYYLGALTLFLISSSKGKDLVGSWGYKKTIVIGLLFSAIGAGAMIFSVYNNVFSGMLFGLFIVALGFSLQQTSANPFMIILGDEKTGSTRITLGGAVNSFGTTIGPLVISLALFGTTAAISDEQIKQLELDKVNILYGCVGLLFLAVALLFRFSKNVPEGKIAEEHSEKLSEKKAITSLLVITGLLIVCFAPVFYSYSDRFNGDEKHAEQIRIIGWLAGLLVVISGILFTYFKGSKIKHGWGAMQYPQLTLGMLAIFIYVGVEVSIGSNLGELLKEDHKIDGSGIAPFVSMYWGSLMIGRWTGAIAAFNLSASSQRFLRFIVPLIAFGIIMGISKLWGYNVEPLNWYIICVLFQIIAFYLTQDKPALTLGVFGILGVAAMIIGIRTSGIVSIYAFLSGGLFCSIMWPCIFSLALGGLGRYQTQGSAFLVMMILGGAIIPPLQGKLADIFTIQSSFIVGIFCFAYLAFFAFAVKRILTKQGVNFE</sequence>
<evidence type="ECO:0000256" key="2">
    <source>
        <dbReference type="ARBA" id="ARBA00022475"/>
    </source>
</evidence>
<feature type="transmembrane region" description="Helical" evidence="3">
    <location>
        <begin position="451"/>
        <end position="475"/>
    </location>
</feature>
<keyword evidence="3" id="KW-0812">Transmembrane</keyword>
<feature type="transmembrane region" description="Helical" evidence="3">
    <location>
        <begin position="236"/>
        <end position="254"/>
    </location>
</feature>
<protein>
    <submittedName>
        <fullName evidence="4">MFS transporter</fullName>
    </submittedName>
</protein>
<feature type="transmembrane region" description="Helical" evidence="3">
    <location>
        <begin position="152"/>
        <end position="176"/>
    </location>
</feature>
<organism evidence="4 5">
    <name type="scientific">Taishania pollutisoli</name>
    <dbReference type="NCBI Taxonomy" id="2766479"/>
    <lineage>
        <taxon>Bacteria</taxon>
        <taxon>Pseudomonadati</taxon>
        <taxon>Bacteroidota</taxon>
        <taxon>Flavobacteriia</taxon>
        <taxon>Flavobacteriales</taxon>
        <taxon>Crocinitomicaceae</taxon>
        <taxon>Taishania</taxon>
    </lineage>
</organism>
<dbReference type="PANTHER" id="PTHR43702:SF3">
    <property type="entry name" value="PROTEIN TSGA"/>
    <property type="match status" value="1"/>
</dbReference>
<dbReference type="GO" id="GO:0005886">
    <property type="term" value="C:plasma membrane"/>
    <property type="evidence" value="ECO:0007669"/>
    <property type="project" value="UniProtKB-SubCell"/>
</dbReference>
<dbReference type="Proteomes" id="UP000652681">
    <property type="component" value="Unassembled WGS sequence"/>
</dbReference>
<evidence type="ECO:0000313" key="5">
    <source>
        <dbReference type="Proteomes" id="UP000652681"/>
    </source>
</evidence>
<feature type="transmembrane region" description="Helical" evidence="3">
    <location>
        <begin position="274"/>
        <end position="293"/>
    </location>
</feature>
<evidence type="ECO:0000256" key="3">
    <source>
        <dbReference type="SAM" id="Phobius"/>
    </source>
</evidence>
<dbReference type="InterPro" id="IPR050375">
    <property type="entry name" value="MFS_TsgA-like"/>
</dbReference>
<evidence type="ECO:0000256" key="1">
    <source>
        <dbReference type="ARBA" id="ARBA00004429"/>
    </source>
</evidence>
<reference evidence="4" key="1">
    <citation type="submission" date="2020-09" db="EMBL/GenBank/DDBJ databases">
        <title>Taishania pollutisoli gen. nov., sp. nov., Isolated from Tetrabromobisphenol A-Contaminated Soil.</title>
        <authorList>
            <person name="Chen Q."/>
        </authorList>
    </citation>
    <scope>NUCLEOTIDE SEQUENCE</scope>
    <source>
        <strain evidence="4">CZZ-1</strain>
    </source>
</reference>
<feature type="transmembrane region" description="Helical" evidence="3">
    <location>
        <begin position="352"/>
        <end position="371"/>
    </location>
</feature>
<dbReference type="RefSeq" id="WP_216714143.1">
    <property type="nucleotide sequence ID" value="NZ_JACVEL010000005.1"/>
</dbReference>
<gene>
    <name evidence="4" type="ORF">H9Y05_09485</name>
</gene>